<dbReference type="Proteomes" id="UP001234178">
    <property type="component" value="Unassembled WGS sequence"/>
</dbReference>
<gene>
    <name evidence="1" type="ORF">OUZ56_019968</name>
</gene>
<keyword evidence="2" id="KW-1185">Reference proteome</keyword>
<evidence type="ECO:0000313" key="1">
    <source>
        <dbReference type="EMBL" id="KAK4010839.1"/>
    </source>
</evidence>
<protein>
    <submittedName>
        <fullName evidence="1">Uncharacterized protein</fullName>
    </submittedName>
</protein>
<evidence type="ECO:0000313" key="2">
    <source>
        <dbReference type="Proteomes" id="UP001234178"/>
    </source>
</evidence>
<proteinExistence type="predicted"/>
<organism evidence="1 2">
    <name type="scientific">Daphnia magna</name>
    <dbReference type="NCBI Taxonomy" id="35525"/>
    <lineage>
        <taxon>Eukaryota</taxon>
        <taxon>Metazoa</taxon>
        <taxon>Ecdysozoa</taxon>
        <taxon>Arthropoda</taxon>
        <taxon>Crustacea</taxon>
        <taxon>Branchiopoda</taxon>
        <taxon>Diplostraca</taxon>
        <taxon>Cladocera</taxon>
        <taxon>Anomopoda</taxon>
        <taxon>Daphniidae</taxon>
        <taxon>Daphnia</taxon>
    </lineage>
</organism>
<accession>A0ABQ9ZDW6</accession>
<sequence length="126" mass="14675">MFHSMAFLRSRLASCAPTVDLQFIGGMCQYREDGESQKIVADAALSSCKNTFAKPKMPQFENTIPTLIDLIGQRSWLIFHLLRCTSKEIEWMQFESSHWEKFEDYRFLRDIINGMEVVNDSAERRS</sequence>
<name>A0ABQ9ZDW6_9CRUS</name>
<reference evidence="1 2" key="1">
    <citation type="journal article" date="2023" name="Nucleic Acids Res.">
        <title>The hologenome of Daphnia magna reveals possible DNA methylation and microbiome-mediated evolution of the host genome.</title>
        <authorList>
            <person name="Chaturvedi A."/>
            <person name="Li X."/>
            <person name="Dhandapani V."/>
            <person name="Marshall H."/>
            <person name="Kissane S."/>
            <person name="Cuenca-Cambronero M."/>
            <person name="Asole G."/>
            <person name="Calvet F."/>
            <person name="Ruiz-Romero M."/>
            <person name="Marangio P."/>
            <person name="Guigo R."/>
            <person name="Rago D."/>
            <person name="Mirbahai L."/>
            <person name="Eastwood N."/>
            <person name="Colbourne J.K."/>
            <person name="Zhou J."/>
            <person name="Mallon E."/>
            <person name="Orsini L."/>
        </authorList>
    </citation>
    <scope>NUCLEOTIDE SEQUENCE [LARGE SCALE GENOMIC DNA]</scope>
    <source>
        <strain evidence="1">LRV0_1</strain>
    </source>
</reference>
<comment type="caution">
    <text evidence="1">The sequence shown here is derived from an EMBL/GenBank/DDBJ whole genome shotgun (WGS) entry which is preliminary data.</text>
</comment>
<dbReference type="EMBL" id="JAOYFB010000003">
    <property type="protein sequence ID" value="KAK4010839.1"/>
    <property type="molecule type" value="Genomic_DNA"/>
</dbReference>